<dbReference type="Proteomes" id="UP000789759">
    <property type="component" value="Unassembled WGS sequence"/>
</dbReference>
<gene>
    <name evidence="1" type="ORF">CPELLU_LOCUS19889</name>
</gene>
<organism evidence="1 2">
    <name type="scientific">Cetraspora pellucida</name>
    <dbReference type="NCBI Taxonomy" id="1433469"/>
    <lineage>
        <taxon>Eukaryota</taxon>
        <taxon>Fungi</taxon>
        <taxon>Fungi incertae sedis</taxon>
        <taxon>Mucoromycota</taxon>
        <taxon>Glomeromycotina</taxon>
        <taxon>Glomeromycetes</taxon>
        <taxon>Diversisporales</taxon>
        <taxon>Gigasporaceae</taxon>
        <taxon>Cetraspora</taxon>
    </lineage>
</organism>
<evidence type="ECO:0000313" key="2">
    <source>
        <dbReference type="Proteomes" id="UP000789759"/>
    </source>
</evidence>
<name>A0A9N9PJQ5_9GLOM</name>
<comment type="caution">
    <text evidence="1">The sequence shown here is derived from an EMBL/GenBank/DDBJ whole genome shotgun (WGS) entry which is preliminary data.</text>
</comment>
<sequence>MTCTESEVISVVIRYSTTMLGNIFEWDVIKELKMIGFKKVDHFTGAGMEYIHTG</sequence>
<feature type="non-terminal residue" evidence="1">
    <location>
        <position position="54"/>
    </location>
</feature>
<keyword evidence="2" id="KW-1185">Reference proteome</keyword>
<accession>A0A9N9PJQ5</accession>
<dbReference type="AlphaFoldDB" id="A0A9N9PJQ5"/>
<reference evidence="1" key="1">
    <citation type="submission" date="2021-06" db="EMBL/GenBank/DDBJ databases">
        <authorList>
            <person name="Kallberg Y."/>
            <person name="Tangrot J."/>
            <person name="Rosling A."/>
        </authorList>
    </citation>
    <scope>NUCLEOTIDE SEQUENCE</scope>
    <source>
        <strain evidence="1">FL966</strain>
    </source>
</reference>
<protein>
    <submittedName>
        <fullName evidence="1">22769_t:CDS:1</fullName>
    </submittedName>
</protein>
<dbReference type="EMBL" id="CAJVQA010052669">
    <property type="protein sequence ID" value="CAG8823202.1"/>
    <property type="molecule type" value="Genomic_DNA"/>
</dbReference>
<proteinExistence type="predicted"/>
<evidence type="ECO:0000313" key="1">
    <source>
        <dbReference type="EMBL" id="CAG8823202.1"/>
    </source>
</evidence>
<dbReference type="OrthoDB" id="2472205at2759"/>